<evidence type="ECO:0000256" key="2">
    <source>
        <dbReference type="ARBA" id="ARBA00007639"/>
    </source>
</evidence>
<dbReference type="PANTHER" id="PTHR46847:SF1">
    <property type="entry name" value="D-ALLOSE-BINDING PERIPLASMIC PROTEIN-RELATED"/>
    <property type="match status" value="1"/>
</dbReference>
<dbReference type="AlphaFoldDB" id="A0A6N2UYT7"/>
<dbReference type="Gene3D" id="3.40.50.2300">
    <property type="match status" value="2"/>
</dbReference>
<dbReference type="InterPro" id="IPR025997">
    <property type="entry name" value="SBP_2_dom"/>
</dbReference>
<feature type="domain" description="Periplasmic binding protein" evidence="5">
    <location>
        <begin position="44"/>
        <end position="293"/>
    </location>
</feature>
<proteinExistence type="inferred from homology"/>
<keyword evidence="4" id="KW-0472">Membrane</keyword>
<evidence type="ECO:0000256" key="3">
    <source>
        <dbReference type="ARBA" id="ARBA00022729"/>
    </source>
</evidence>
<dbReference type="GO" id="GO:0030246">
    <property type="term" value="F:carbohydrate binding"/>
    <property type="evidence" value="ECO:0007669"/>
    <property type="project" value="UniProtKB-ARBA"/>
</dbReference>
<keyword evidence="4" id="KW-0812">Transmembrane</keyword>
<evidence type="ECO:0000313" key="6">
    <source>
        <dbReference type="EMBL" id="VYT23655.1"/>
    </source>
</evidence>
<evidence type="ECO:0000256" key="4">
    <source>
        <dbReference type="SAM" id="Phobius"/>
    </source>
</evidence>
<dbReference type="PANTHER" id="PTHR46847">
    <property type="entry name" value="D-ALLOSE-BINDING PERIPLASMIC PROTEIN-RELATED"/>
    <property type="match status" value="1"/>
</dbReference>
<feature type="transmembrane region" description="Helical" evidence="4">
    <location>
        <begin position="6"/>
        <end position="27"/>
    </location>
</feature>
<evidence type="ECO:0000256" key="1">
    <source>
        <dbReference type="ARBA" id="ARBA00004196"/>
    </source>
</evidence>
<organism evidence="6">
    <name type="scientific">Blautia glucerasea</name>
    <dbReference type="NCBI Taxonomy" id="536633"/>
    <lineage>
        <taxon>Bacteria</taxon>
        <taxon>Bacillati</taxon>
        <taxon>Bacillota</taxon>
        <taxon>Clostridia</taxon>
        <taxon>Lachnospirales</taxon>
        <taxon>Lachnospiraceae</taxon>
        <taxon>Blautia</taxon>
    </lineage>
</organism>
<gene>
    <name evidence="6" type="ORF">BGLFYP119_02379</name>
</gene>
<reference evidence="6" key="1">
    <citation type="submission" date="2019-11" db="EMBL/GenBank/DDBJ databases">
        <authorList>
            <person name="Feng L."/>
        </authorList>
    </citation>
    <scope>NUCLEOTIDE SEQUENCE</scope>
    <source>
        <strain evidence="6">BgluceraseaLFYP119</strain>
    </source>
</reference>
<name>A0A6N2UYT7_9FIRM</name>
<dbReference type="InterPro" id="IPR028082">
    <property type="entry name" value="Peripla_BP_I"/>
</dbReference>
<dbReference type="Pfam" id="PF13407">
    <property type="entry name" value="Peripla_BP_4"/>
    <property type="match status" value="1"/>
</dbReference>
<dbReference type="SUPFAM" id="SSF53822">
    <property type="entry name" value="Periplasmic binding protein-like I"/>
    <property type="match status" value="1"/>
</dbReference>
<accession>A0A6N2UYT7</accession>
<evidence type="ECO:0000259" key="5">
    <source>
        <dbReference type="Pfam" id="PF13407"/>
    </source>
</evidence>
<dbReference type="RefSeq" id="WP_156354845.1">
    <property type="nucleotide sequence ID" value="NZ_CACRST010000024.1"/>
</dbReference>
<keyword evidence="3" id="KW-0732">Signal</keyword>
<comment type="similarity">
    <text evidence="2">Belongs to the bacterial solute-binding protein 2 family.</text>
</comment>
<dbReference type="EMBL" id="CACRST010000024">
    <property type="protein sequence ID" value="VYT23655.1"/>
    <property type="molecule type" value="Genomic_DNA"/>
</dbReference>
<comment type="subcellular location">
    <subcellularLocation>
        <location evidence="1">Cell envelope</location>
    </subcellularLocation>
</comment>
<protein>
    <submittedName>
        <fullName evidence="6">Periplasmic binding proteins and sugar binding domain of LacI family protein</fullName>
    </submittedName>
</protein>
<dbReference type="GO" id="GO:0030313">
    <property type="term" value="C:cell envelope"/>
    <property type="evidence" value="ECO:0007669"/>
    <property type="project" value="UniProtKB-SubCell"/>
</dbReference>
<sequence>MTRRRFHWRIWTVFLAAAVILAGLYYYGVFARKRKAPVVYSVILYQNTLDEWGTLVEGMVQAEEDLNIHVNYVYLAKDDTALEQAAVIRRELRNGSSGILLAAADSQGIQKAFETTVFPVPVICVETGAGKEIPVIRSDDRAMGRALGEAILADMDKTGNERRVTVIKEYAQRDSIEMRYQGLAEALEEAGEEVVIEERMRQNTGFSLGRFLTAAFYDGNPYLVTLDKYITEQAALIWSRDRQKYEKNGATCKIFGIGNTARTVNALDNGNIEALVYQNEFNMGYQAVACLAEKRKKDWIEENVNIGYGIVTRETLYEDENQRLLFSNT</sequence>
<keyword evidence="4" id="KW-1133">Transmembrane helix</keyword>